<dbReference type="Gene3D" id="2.20.70.10">
    <property type="match status" value="2"/>
</dbReference>
<dbReference type="Gene3D" id="2.30.42.10">
    <property type="match status" value="5"/>
</dbReference>
<dbReference type="InterPro" id="IPR036020">
    <property type="entry name" value="WW_dom_sf"/>
</dbReference>
<evidence type="ECO:0000259" key="5">
    <source>
        <dbReference type="PROSITE" id="PS50020"/>
    </source>
</evidence>
<feature type="region of interest" description="Disordered" evidence="4">
    <location>
        <begin position="291"/>
        <end position="314"/>
    </location>
</feature>
<dbReference type="PROSITE" id="PS00856">
    <property type="entry name" value="GUANYLATE_KINASE_1"/>
    <property type="match status" value="1"/>
</dbReference>
<evidence type="ECO:0000259" key="7">
    <source>
        <dbReference type="PROSITE" id="PS50106"/>
    </source>
</evidence>
<feature type="domain" description="PDZ" evidence="7">
    <location>
        <begin position="971"/>
        <end position="1053"/>
    </location>
</feature>
<feature type="domain" description="PDZ" evidence="7">
    <location>
        <begin position="1282"/>
        <end position="1352"/>
    </location>
</feature>
<dbReference type="SUPFAM" id="SSF52540">
    <property type="entry name" value="P-loop containing nucleoside triphosphate hydrolases"/>
    <property type="match status" value="1"/>
</dbReference>
<feature type="domain" description="WW" evidence="5">
    <location>
        <begin position="569"/>
        <end position="602"/>
    </location>
</feature>
<feature type="domain" description="PDZ" evidence="7">
    <location>
        <begin position="670"/>
        <end position="736"/>
    </location>
</feature>
<feature type="compositionally biased region" description="Low complexity" evidence="4">
    <location>
        <begin position="292"/>
        <end position="301"/>
    </location>
</feature>
<organism evidence="8 9">
    <name type="scientific">Necator americanus</name>
    <name type="common">Human hookworm</name>
    <dbReference type="NCBI Taxonomy" id="51031"/>
    <lineage>
        <taxon>Eukaryota</taxon>
        <taxon>Metazoa</taxon>
        <taxon>Ecdysozoa</taxon>
        <taxon>Nematoda</taxon>
        <taxon>Chromadorea</taxon>
        <taxon>Rhabditida</taxon>
        <taxon>Rhabditina</taxon>
        <taxon>Rhabditomorpha</taxon>
        <taxon>Strongyloidea</taxon>
        <taxon>Ancylostomatidae</taxon>
        <taxon>Bunostominae</taxon>
        <taxon>Necator</taxon>
    </lineage>
</organism>
<name>A0ABR1DGG0_NECAM</name>
<reference evidence="8 9" key="1">
    <citation type="submission" date="2023-08" db="EMBL/GenBank/DDBJ databases">
        <title>A Necator americanus chromosomal reference genome.</title>
        <authorList>
            <person name="Ilik V."/>
            <person name="Petrzelkova K.J."/>
            <person name="Pardy F."/>
            <person name="Fuh T."/>
            <person name="Niatou-Singa F.S."/>
            <person name="Gouil Q."/>
            <person name="Baker L."/>
            <person name="Ritchie M.E."/>
            <person name="Jex A.R."/>
            <person name="Gazzola D."/>
            <person name="Li H."/>
            <person name="Toshio Fujiwara R."/>
            <person name="Zhan B."/>
            <person name="Aroian R.V."/>
            <person name="Pafco B."/>
            <person name="Schwarz E.M."/>
        </authorList>
    </citation>
    <scope>NUCLEOTIDE SEQUENCE [LARGE SCALE GENOMIC DNA]</scope>
    <source>
        <strain evidence="8 9">Aroian</strain>
        <tissue evidence="8">Whole animal</tissue>
    </source>
</reference>
<dbReference type="InterPro" id="IPR020590">
    <property type="entry name" value="Guanylate_kinase_CS"/>
</dbReference>
<dbReference type="Pfam" id="PF00397">
    <property type="entry name" value="WW"/>
    <property type="match status" value="2"/>
</dbReference>
<dbReference type="PROSITE" id="PS50052">
    <property type="entry name" value="GUANYLATE_KINASE_2"/>
    <property type="match status" value="1"/>
</dbReference>
<dbReference type="InterPro" id="IPR036034">
    <property type="entry name" value="PDZ_sf"/>
</dbReference>
<feature type="compositionally biased region" description="Basic residues" evidence="4">
    <location>
        <begin position="859"/>
        <end position="868"/>
    </location>
</feature>
<evidence type="ECO:0000256" key="2">
    <source>
        <dbReference type="ARBA" id="ARBA00022737"/>
    </source>
</evidence>
<dbReference type="InterPro" id="IPR027417">
    <property type="entry name" value="P-loop_NTPase"/>
</dbReference>
<keyword evidence="3" id="KW-0472">Membrane</keyword>
<feature type="domain" description="Guanylate kinase-like" evidence="6">
    <location>
        <begin position="430"/>
        <end position="518"/>
    </location>
</feature>
<feature type="domain" description="PDZ" evidence="7">
    <location>
        <begin position="784"/>
        <end position="847"/>
    </location>
</feature>
<gene>
    <name evidence="8" type="primary">Necator_chrIV.g15199</name>
    <name evidence="8" type="ORF">RB195_001904</name>
</gene>
<dbReference type="Pfam" id="PF00595">
    <property type="entry name" value="PDZ"/>
    <property type="match status" value="5"/>
</dbReference>
<feature type="region of interest" description="Disordered" evidence="4">
    <location>
        <begin position="859"/>
        <end position="938"/>
    </location>
</feature>
<dbReference type="EMBL" id="JAVFWL010000004">
    <property type="protein sequence ID" value="KAK6749569.1"/>
    <property type="molecule type" value="Genomic_DNA"/>
</dbReference>
<comment type="caution">
    <text evidence="8">The sequence shown here is derived from an EMBL/GenBank/DDBJ whole genome shotgun (WGS) entry which is preliminary data.</text>
</comment>
<dbReference type="InterPro" id="IPR001202">
    <property type="entry name" value="WW_dom"/>
</dbReference>
<dbReference type="Pfam" id="PF00625">
    <property type="entry name" value="Guanylate_kin"/>
    <property type="match status" value="1"/>
</dbReference>
<dbReference type="Proteomes" id="UP001303046">
    <property type="component" value="Unassembled WGS sequence"/>
</dbReference>
<dbReference type="CDD" id="cd06734">
    <property type="entry name" value="PDZ4_MAGI-1_3-like"/>
    <property type="match status" value="1"/>
</dbReference>
<dbReference type="SMART" id="SM00228">
    <property type="entry name" value="PDZ"/>
    <property type="match status" value="6"/>
</dbReference>
<dbReference type="SMART" id="SM00072">
    <property type="entry name" value="GuKc"/>
    <property type="match status" value="1"/>
</dbReference>
<protein>
    <recommendedName>
        <fullName evidence="10">PDZ/DHR/GLGF domain protein</fullName>
    </recommendedName>
</protein>
<accession>A0ABR1DGG0</accession>
<dbReference type="Gene3D" id="3.30.63.10">
    <property type="entry name" value="Guanylate Kinase phosphate binding domain"/>
    <property type="match status" value="1"/>
</dbReference>
<dbReference type="SMART" id="SM00456">
    <property type="entry name" value="WW"/>
    <property type="match status" value="2"/>
</dbReference>
<dbReference type="PANTHER" id="PTHR10316">
    <property type="entry name" value="MEMBRANE ASSOCIATED GUANYLATE KINASE-RELATED"/>
    <property type="match status" value="1"/>
</dbReference>
<dbReference type="CDD" id="cd00201">
    <property type="entry name" value="WW"/>
    <property type="match status" value="2"/>
</dbReference>
<feature type="domain" description="WW" evidence="5">
    <location>
        <begin position="537"/>
        <end position="570"/>
    </location>
</feature>
<keyword evidence="9" id="KW-1185">Reference proteome</keyword>
<dbReference type="InterPro" id="IPR008144">
    <property type="entry name" value="Guanylate_kin-like_dom"/>
</dbReference>
<dbReference type="PROSITE" id="PS50106">
    <property type="entry name" value="PDZ"/>
    <property type="match status" value="5"/>
</dbReference>
<evidence type="ECO:0000259" key="6">
    <source>
        <dbReference type="PROSITE" id="PS50052"/>
    </source>
</evidence>
<proteinExistence type="predicted"/>
<sequence length="1366" mass="147452">MINVQSSEVAVLTHDKKWLVGGAVFNITTSQVCSYSTPPKPRLSTVATLSAEEPVQPGLFSSARSAIAPRGYPLTSRQRGYQGSDEGDNAETKAIHPVSPPMFEEFLYSVAGLIVNARSMARNCLGANRALLVDKLIAVTILARESDVLAFVNTLEAFYITAKSPIMNRKEECIAVTNELAPHQDLCGGAALTTGGPLTSRFRGYQGCEEGDDAETLARIKINNNLDSKKGIFDFSSPTMTTDGAHRTECVTIAEVEHETDDMDSAIDLVKEIEDLDKLQLALDRMLECPNSPSTSLASSSGRETGSIGKERGVSAVSSSVERLSGSASSSPRKREVLGLAARRLIRVPCGRTASACASHAGVQNVPIPFTVFGGAAAARLILVDIVKREDLIGILNPRDIVLKIEDTYVSGMLRSEVTRLLEKLCNDTDQIAIEILPAGAITDDICEILADKQWAELQTTIRDNLYSKTVPYTTRPPRDGEIDGEHYRFVSVDEFTRLQAEGLLLEHGTYQGHLYGTPRPEEGYEGTAMVSSSNKGPLPPNWEIGYAENGDKYFIDHNSGTTTWDDPRDLPPGWEQVDDPEYGTFFVDHVNKKTQYERPSTSKTAMSRYDTVPTSATSGHVVNGLTTNGHRNSPPHQTIKGRQSVILGTGGGNPYFTRDPAQLRGEMVSTTIVKGAKGLGFTLIGNDASSKGDEFIQVKSVLPGGPAAEDGVLRAGDVLVRVNGELLLGASQTDACRIFVNIPAGDPVAIQVCRGYPLLLDPSNRIITENVYQTGGKSRDLHDIDIIKGPEGFGFTIADSASGQRVKKILYPEQCANLLEGDTIVELDGRNVRAISHTQLVDMLRECPIGHRGRLVVRRSSPKHRSRTPAAEFRYGEQTRATPLPIVSPRSKTPAPISGGRHEAEPSSATLNARAQTLQRQSNVTQPTDVWDGTGAGSRMKSSSTTLGFATPNYMPLSAFQFNKPTDLIIVNLIRKPSGFGFRLLGGSETNTLLTVGQVVPGGAAAEDGRMQEGDEIVEIDGRNVEGVSHAEAVSLLEHAAHNKHVKLVVRRPRMAGDSLRRQSLHVERPLIGTMSGSGEYDVTLSRNDTDGFGFIIISSLNRTGSTIGQILENSPAEKCGRLKVGDRVVAVNGIDILNLSHGEIVGLIKASGLTVRLTIAPPHPDGSPLASSTLNRTTIPSMSYAPSPPTSFIPPPPMFQNGGLYATVGRNTNYATYQQPSMTPSPFSYTNGSVIRSTSNYSAYPDIGRPIYTTSHINGQLNGMTLQNTVPPEQDGPIISVELERGVRGFGFSIRGGQEFGAMPLFVLRIAEDGPAAVDGRLKVGDQLISINGRDTKGLTHEEAIQLIKQHPTVRLTIRRHKLP</sequence>
<dbReference type="InterPro" id="IPR008145">
    <property type="entry name" value="GK/Ca_channel_bsu"/>
</dbReference>
<dbReference type="PROSITE" id="PS50020">
    <property type="entry name" value="WW_DOMAIN_2"/>
    <property type="match status" value="2"/>
</dbReference>
<dbReference type="SUPFAM" id="SSF50156">
    <property type="entry name" value="PDZ domain-like"/>
    <property type="match status" value="5"/>
</dbReference>
<dbReference type="CDD" id="cd06735">
    <property type="entry name" value="PDZ5_MAGI-1_3-like"/>
    <property type="match status" value="1"/>
</dbReference>
<feature type="region of interest" description="Disordered" evidence="4">
    <location>
        <begin position="76"/>
        <end position="95"/>
    </location>
</feature>
<feature type="domain" description="PDZ" evidence="7">
    <location>
        <begin position="1083"/>
        <end position="1165"/>
    </location>
</feature>
<evidence type="ECO:0000313" key="9">
    <source>
        <dbReference type="Proteomes" id="UP001303046"/>
    </source>
</evidence>
<dbReference type="PANTHER" id="PTHR10316:SF40">
    <property type="entry name" value="LD27118P"/>
    <property type="match status" value="1"/>
</dbReference>
<dbReference type="SUPFAM" id="SSF51045">
    <property type="entry name" value="WW domain"/>
    <property type="match status" value="2"/>
</dbReference>
<evidence type="ECO:0008006" key="10">
    <source>
        <dbReference type="Google" id="ProtNLM"/>
    </source>
</evidence>
<dbReference type="PROSITE" id="PS01159">
    <property type="entry name" value="WW_DOMAIN_1"/>
    <property type="match status" value="2"/>
</dbReference>
<dbReference type="CDD" id="cd06732">
    <property type="entry name" value="PDZ2_MAGI-1_3-like"/>
    <property type="match status" value="1"/>
</dbReference>
<evidence type="ECO:0000256" key="3">
    <source>
        <dbReference type="ARBA" id="ARBA00023136"/>
    </source>
</evidence>
<dbReference type="InterPro" id="IPR001478">
    <property type="entry name" value="PDZ"/>
</dbReference>
<evidence type="ECO:0000313" key="8">
    <source>
        <dbReference type="EMBL" id="KAK6749569.1"/>
    </source>
</evidence>
<evidence type="ECO:0000256" key="4">
    <source>
        <dbReference type="SAM" id="MobiDB-lite"/>
    </source>
</evidence>
<evidence type="ECO:0000256" key="1">
    <source>
        <dbReference type="ARBA" id="ARBA00004170"/>
    </source>
</evidence>
<keyword evidence="2" id="KW-0677">Repeat</keyword>
<comment type="subcellular location">
    <subcellularLocation>
        <location evidence="1">Membrane</location>
        <topology evidence="1">Peripheral membrane protein</topology>
    </subcellularLocation>
</comment>
<feature type="compositionally biased region" description="Polar residues" evidence="4">
    <location>
        <begin position="908"/>
        <end position="929"/>
    </location>
</feature>